<dbReference type="AlphaFoldDB" id="A0A2T9YSJ9"/>
<feature type="signal peptide" evidence="2">
    <location>
        <begin position="1"/>
        <end position="19"/>
    </location>
</feature>
<dbReference type="Proteomes" id="UP000245383">
    <property type="component" value="Unassembled WGS sequence"/>
</dbReference>
<name>A0A2T9YSJ9_9FUNG</name>
<organism evidence="3 4">
    <name type="scientific">Smittium simulii</name>
    <dbReference type="NCBI Taxonomy" id="133385"/>
    <lineage>
        <taxon>Eukaryota</taxon>
        <taxon>Fungi</taxon>
        <taxon>Fungi incertae sedis</taxon>
        <taxon>Zoopagomycota</taxon>
        <taxon>Kickxellomycotina</taxon>
        <taxon>Harpellomycetes</taxon>
        <taxon>Harpellales</taxon>
        <taxon>Legeriomycetaceae</taxon>
        <taxon>Smittium</taxon>
    </lineage>
</organism>
<dbReference type="EMBL" id="MBFR01000059">
    <property type="protein sequence ID" value="PVU95318.1"/>
    <property type="molecule type" value="Genomic_DNA"/>
</dbReference>
<evidence type="ECO:0000313" key="3">
    <source>
        <dbReference type="EMBL" id="PVU95318.1"/>
    </source>
</evidence>
<evidence type="ECO:0000256" key="2">
    <source>
        <dbReference type="SAM" id="SignalP"/>
    </source>
</evidence>
<keyword evidence="4" id="KW-1185">Reference proteome</keyword>
<accession>A0A2T9YSJ9</accession>
<keyword evidence="1" id="KW-0175">Coiled coil</keyword>
<comment type="caution">
    <text evidence="3">The sequence shown here is derived from an EMBL/GenBank/DDBJ whole genome shotgun (WGS) entry which is preliminary data.</text>
</comment>
<sequence>MQILSLVYFIAFIPSAILATPSINTEAQIEENITPAEYINTLVKNVDEYISQFEDLKREYQNLDLNEMQEFVDELNAMDEMNESNSGLEKRLISRKKGNAWTLMDTIAPMLKRSIESDPGLERRLVSHKKGNAWTLMDTIAPML</sequence>
<keyword evidence="2" id="KW-0732">Signal</keyword>
<feature type="coiled-coil region" evidence="1">
    <location>
        <begin position="39"/>
        <end position="66"/>
    </location>
</feature>
<feature type="chain" id="PRO_5015500402" description="SXP/RAL-2 family protein Ani s 5-like cation-binding domain-containing protein" evidence="2">
    <location>
        <begin position="20"/>
        <end position="144"/>
    </location>
</feature>
<evidence type="ECO:0008006" key="5">
    <source>
        <dbReference type="Google" id="ProtNLM"/>
    </source>
</evidence>
<evidence type="ECO:0000256" key="1">
    <source>
        <dbReference type="SAM" id="Coils"/>
    </source>
</evidence>
<gene>
    <name evidence="3" type="ORF">BB561_001881</name>
</gene>
<reference evidence="3 4" key="1">
    <citation type="journal article" date="2018" name="MBio">
        <title>Comparative Genomics Reveals the Core Gene Toolbox for the Fungus-Insect Symbiosis.</title>
        <authorList>
            <person name="Wang Y."/>
            <person name="Stata M."/>
            <person name="Wang W."/>
            <person name="Stajich J.E."/>
            <person name="White M.M."/>
            <person name="Moncalvo J.M."/>
        </authorList>
    </citation>
    <scope>NUCLEOTIDE SEQUENCE [LARGE SCALE GENOMIC DNA]</scope>
    <source>
        <strain evidence="3 4">SWE-8-4</strain>
    </source>
</reference>
<proteinExistence type="predicted"/>
<evidence type="ECO:0000313" key="4">
    <source>
        <dbReference type="Proteomes" id="UP000245383"/>
    </source>
</evidence>
<protein>
    <recommendedName>
        <fullName evidence="5">SXP/RAL-2 family protein Ani s 5-like cation-binding domain-containing protein</fullName>
    </recommendedName>
</protein>